<dbReference type="SUPFAM" id="SSF51126">
    <property type="entry name" value="Pectin lyase-like"/>
    <property type="match status" value="1"/>
</dbReference>
<dbReference type="Gene3D" id="2.160.20.10">
    <property type="entry name" value="Single-stranded right-handed beta-helix, Pectin lyase-like"/>
    <property type="match status" value="1"/>
</dbReference>
<dbReference type="InterPro" id="IPR011050">
    <property type="entry name" value="Pectin_lyase_fold/virulence"/>
</dbReference>
<dbReference type="InterPro" id="IPR012334">
    <property type="entry name" value="Pectin_lyas_fold"/>
</dbReference>
<sequence>MAPTGLTKNLKADYGLVDDDAKNNQSETFRKAIADLAAKGGGRLIVPKGTYRLANVRLMSNIHLLIEKDTVIKPDWPKGSKTVVFSLDAEQPKKMTKGQEGAFIENVSIRGLGGRWTVDYSDRFPNKGEGVRGVLGRMVKNFLISDMDVKDNCTVYCGMTLSPTNTNIKDVTKWEVSRATDGTIRNCRIFNGSPGYGLVQLHGAQNVHFEDLYADGGVTLRLETGAVGLHTGVYNITGKNIVCENGRCAVMMGPHSAVNGKVNVENVTTRGCTYAVQLGLGGVKEAQLKLDPHAKPGSFAKGSSIKNIHAEFGMNAQLKKHSLQMVPEANFKHLRLWYDSKFFSGPSIAPVYDGSEARYEVIIENVTSEGFEHDEKIVTAEDARPGKWSNSFDDWKSEYGIKEVERPVPVKN</sequence>
<name>A0A5C5Z0K4_9BACT</name>
<accession>A0A5C5Z0K4</accession>
<organism evidence="1 2">
    <name type="scientific">Novipirellula herctigrandis</name>
    <dbReference type="NCBI Taxonomy" id="2527986"/>
    <lineage>
        <taxon>Bacteria</taxon>
        <taxon>Pseudomonadati</taxon>
        <taxon>Planctomycetota</taxon>
        <taxon>Planctomycetia</taxon>
        <taxon>Pirellulales</taxon>
        <taxon>Pirellulaceae</taxon>
        <taxon>Novipirellula</taxon>
    </lineage>
</organism>
<dbReference type="Proteomes" id="UP000315010">
    <property type="component" value="Unassembled WGS sequence"/>
</dbReference>
<keyword evidence="1" id="KW-0378">Hydrolase</keyword>
<evidence type="ECO:0000313" key="1">
    <source>
        <dbReference type="EMBL" id="TWT80223.1"/>
    </source>
</evidence>
<comment type="caution">
    <text evidence="1">The sequence shown here is derived from an EMBL/GenBank/DDBJ whole genome shotgun (WGS) entry which is preliminary data.</text>
</comment>
<dbReference type="GO" id="GO:0033952">
    <property type="term" value="F:iota-carrageenase activity"/>
    <property type="evidence" value="ECO:0007669"/>
    <property type="project" value="UniProtKB-EC"/>
</dbReference>
<dbReference type="AlphaFoldDB" id="A0A5C5Z0K4"/>
<dbReference type="EC" id="3.2.1.157" evidence="1"/>
<dbReference type="EMBL" id="SJPJ01000001">
    <property type="protein sequence ID" value="TWT80223.1"/>
    <property type="molecule type" value="Genomic_DNA"/>
</dbReference>
<dbReference type="RefSeq" id="WP_419194040.1">
    <property type="nucleotide sequence ID" value="NZ_SJPJ01000001.1"/>
</dbReference>
<reference evidence="1 2" key="1">
    <citation type="submission" date="2019-02" db="EMBL/GenBank/DDBJ databases">
        <title>Deep-cultivation of Planctomycetes and their phenomic and genomic characterization uncovers novel biology.</title>
        <authorList>
            <person name="Wiegand S."/>
            <person name="Jogler M."/>
            <person name="Boedeker C."/>
            <person name="Pinto D."/>
            <person name="Vollmers J."/>
            <person name="Rivas-Marin E."/>
            <person name="Kohn T."/>
            <person name="Peeters S.H."/>
            <person name="Heuer A."/>
            <person name="Rast P."/>
            <person name="Oberbeckmann S."/>
            <person name="Bunk B."/>
            <person name="Jeske O."/>
            <person name="Meyerdierks A."/>
            <person name="Storesund J.E."/>
            <person name="Kallscheuer N."/>
            <person name="Luecker S."/>
            <person name="Lage O.M."/>
            <person name="Pohl T."/>
            <person name="Merkel B.J."/>
            <person name="Hornburger P."/>
            <person name="Mueller R.-W."/>
            <person name="Bruemmer F."/>
            <person name="Labrenz M."/>
            <person name="Spormann A.M."/>
            <person name="Op Den Camp H."/>
            <person name="Overmann J."/>
            <person name="Amann R."/>
            <person name="Jetten M.S.M."/>
            <person name="Mascher T."/>
            <person name="Medema M.H."/>
            <person name="Devos D.P."/>
            <person name="Kaster A.-K."/>
            <person name="Ovreas L."/>
            <person name="Rohde M."/>
            <person name="Galperin M.Y."/>
            <person name="Jogler C."/>
        </authorList>
    </citation>
    <scope>NUCLEOTIDE SEQUENCE [LARGE SCALE GENOMIC DNA]</scope>
    <source>
        <strain evidence="1 2">CA13</strain>
    </source>
</reference>
<gene>
    <name evidence="1" type="primary">cgiA_4</name>
    <name evidence="1" type="ORF">CA13_16360</name>
</gene>
<evidence type="ECO:0000313" key="2">
    <source>
        <dbReference type="Proteomes" id="UP000315010"/>
    </source>
</evidence>
<keyword evidence="1" id="KW-0326">Glycosidase</keyword>
<protein>
    <submittedName>
        <fullName evidence="1">Iota-carrageenase</fullName>
        <ecNumber evidence="1">3.2.1.157</ecNumber>
    </submittedName>
</protein>
<proteinExistence type="predicted"/>
<keyword evidence="2" id="KW-1185">Reference proteome</keyword>